<dbReference type="FunFam" id="3.40.50.300:FF:000342">
    <property type="entry name" value="Protein strawberry notch homolog 2"/>
    <property type="match status" value="1"/>
</dbReference>
<organism evidence="8 9">
    <name type="scientific">Pristionchus fissidentatus</name>
    <dbReference type="NCBI Taxonomy" id="1538716"/>
    <lineage>
        <taxon>Eukaryota</taxon>
        <taxon>Metazoa</taxon>
        <taxon>Ecdysozoa</taxon>
        <taxon>Nematoda</taxon>
        <taxon>Chromadorea</taxon>
        <taxon>Rhabditida</taxon>
        <taxon>Rhabditina</taxon>
        <taxon>Diplogasteromorpha</taxon>
        <taxon>Diplogasteroidea</taxon>
        <taxon>Neodiplogasteridae</taxon>
        <taxon>Pristionchus</taxon>
    </lineage>
</organism>
<feature type="region of interest" description="Disordered" evidence="4">
    <location>
        <begin position="690"/>
        <end position="726"/>
    </location>
</feature>
<feature type="compositionally biased region" description="Acidic residues" evidence="4">
    <location>
        <begin position="1271"/>
        <end position="1307"/>
    </location>
</feature>
<dbReference type="InterPro" id="IPR026741">
    <property type="entry name" value="SNO"/>
</dbReference>
<feature type="compositionally biased region" description="Low complexity" evidence="4">
    <location>
        <begin position="1226"/>
        <end position="1235"/>
    </location>
</feature>
<feature type="domain" description="Strawberry notch helicase C" evidence="5">
    <location>
        <begin position="1488"/>
        <end position="1773"/>
    </location>
</feature>
<feature type="compositionally biased region" description="Low complexity" evidence="4">
    <location>
        <begin position="690"/>
        <end position="703"/>
    </location>
</feature>
<evidence type="ECO:0000313" key="9">
    <source>
        <dbReference type="Proteomes" id="UP001432322"/>
    </source>
</evidence>
<feature type="compositionally biased region" description="Pro residues" evidence="4">
    <location>
        <begin position="83"/>
        <end position="92"/>
    </location>
</feature>
<feature type="domain" description="Strawberry notch AAA" evidence="6">
    <location>
        <begin position="769"/>
        <end position="1074"/>
    </location>
</feature>
<feature type="domain" description="SBNO alpha/beta" evidence="7">
    <location>
        <begin position="1811"/>
        <end position="1930"/>
    </location>
</feature>
<feature type="compositionally biased region" description="Acidic residues" evidence="4">
    <location>
        <begin position="1350"/>
        <end position="1365"/>
    </location>
</feature>
<name>A0AAV5VG69_9BILA</name>
<dbReference type="GO" id="GO:0031490">
    <property type="term" value="F:chromatin DNA binding"/>
    <property type="evidence" value="ECO:0007669"/>
    <property type="project" value="TreeGrafter"/>
</dbReference>
<dbReference type="GO" id="GO:0006355">
    <property type="term" value="P:regulation of DNA-templated transcription"/>
    <property type="evidence" value="ECO:0007669"/>
    <property type="project" value="InterPro"/>
</dbReference>
<dbReference type="GO" id="GO:0005634">
    <property type="term" value="C:nucleus"/>
    <property type="evidence" value="ECO:0007669"/>
    <property type="project" value="TreeGrafter"/>
</dbReference>
<evidence type="ECO:0008006" key="10">
    <source>
        <dbReference type="Google" id="ProtNLM"/>
    </source>
</evidence>
<evidence type="ECO:0000259" key="7">
    <source>
        <dbReference type="Pfam" id="PF25373"/>
    </source>
</evidence>
<gene>
    <name evidence="8" type="ORF">PFISCL1PPCAC_8726</name>
</gene>
<dbReference type="PANTHER" id="PTHR12706:SF30">
    <property type="entry name" value="PROTEIN STRAWBERRY NOTCH-RELATED"/>
    <property type="match status" value="1"/>
</dbReference>
<dbReference type="InterPro" id="IPR039187">
    <property type="entry name" value="SNO_AAA"/>
</dbReference>
<dbReference type="Pfam" id="PF13872">
    <property type="entry name" value="AAA_34"/>
    <property type="match status" value="1"/>
</dbReference>
<sequence length="2010" mass="216815">MDDLLSFALNEAGLDEFFLSNSNDGFIEGQTAAAAPAASTSNGDAAAAAAAAEPAAYEQPQQVLQPPPPAPPPQPKIIIVPRSAPPIPPPNPFGDLLATATAGLNDDFDDDPMMMQSNSCPPRSAPAHSTDAPSAAAAAFDKAVLPAGSSSMTPAESAPASAANRAQGGAETVLVKRPAPQATPPAASPAADSPLQQQQQEGPPLLRPAVSTGKMTPVGRMAAPGRLGTPDSLPRPVSTGVATGGPVVRRVLVGASGQISRPATPGGVPTKSVAVTSTTPAGATATPPPGQTIRKKVLLKRTVKTPNGPVTTQTHAIMTINDKGEKMYHTLPSPGGTSTLITTVGAPGTTGGPVVRQTAVVPAQQAAATAAPSPAAQTATGMQQQQQLIGGESGSPQVVVRRRPGEQPRRIVVVRQQNGAAGTPGGGGGTGSAVGSPMMHRTIVGSASTGDLERMGAGGMLRSPHAALGRGTVVRRVSAAGTTTTLLRTPGGAGGIGGYGTVQRGGFVQRASNLVSPMESRYGSMSPGGGGQMMGGVSRLSANRPAAAQGGYRGMQQRVVGGAAGMMGGPTRAPPGNAASYTTYQRTSYPRGGLHNQTLAAHGHQYGRGGSTLASHRAGRGGLTHQGAGLRPLPANMGGRMQQTQQQQQPQQMQSVNMAAYSPMPRGVVGQDSGTKSNEMDIRRRSMTPGLAQSGAAGQPGASKGCAGAAPSPALPKMAKTAKEEMQKAIQMANARAMRNDIDEEEENLGHAETYSEYKPAKLRSGQSHPDSVVETASLSSVAPPDVKYQHSIPEYLIDTGAVSALQLEAVIYACQMHENVLPNQERLGYLIGDGAGVGKGRTVACIIFENYLLGRRRALWLSVSNDLRFDAERDLRDIGAGNIQVHSLNKMKYSKISGKENGTIKKGVMFATYSSLIGECRTAKRKYQSRLKQLIQWLGVDFDGPIVFDECHRAKNLVPSAGAKPTKTGQMVLELQRALPKARVVYASATGATEPRNMAYMTRLGLWGPGQAFNDFGEFINAVERRGVGAMEIVAMDMKQRGLYLARQLSFRGVNFTIQEVQLSDHFVGIYDESVKLWVEVRRQFQTALAQMDEEDRLTCKHIWGQFWASHQRFFKYLCIAAKVDSCVQITRDSISAGKCVVIGLQSTGESRTLEAIDDMGGELTEFVSTAKAVLGSLVDKHFPSAGDFQTDIFRDFDKMFGGDGERRRKKKTPRADGMDVLEELGLGPSTSSGRGRRERGGGPRAKKIKRENGASDGSDSNSTTSSSGDDSEGDDDDLDGDEENDGMEDEDEEEAEEFNMGENDEDWLKTLLEEAASSSEEEDGEDDSDDEKKIKKEEGASTSKVKEEEEDDYEDDDGGEEEFNPFACDFSRDDPWASKQQVVEDSPKKKRVDEDEEEKKKLLEERRRERRRLRKRKKRKMQRKVQKMKAEKKQREIASEAVKKTASDFMTSSRLVDGDPETFNPQMVKAELLAAVERLGPNLPANTLDQLIDDLGGPEFVAEMTGRKGRIVQREDGEVEYELRHTGADVPLELMNMDEKDKFMKGEKVIAIISEAASSGISLQSDRRAPNHRRRVHITLELPWSADKAIQQFGRTHRSNQVSAPEYIFLISELAGEKRFASIVAKRLESLGALTHGDRRATESRDLSQFNFDTKYGRSALDVLLRSVIGQIRPPLIPPPEDYKPGNFFQDMCVYLESVGVFSVPQGTDASSPTAIFTIERDASTIAKFLNRILGLPVHAQNALFAYFADILAELIQQAKHDGTYDMGIMDLGTGGDQVRKLETRVFLGRREKGSFRVEMHKIGVERGVSWDDAHAIWKEHNTGEDGFYVSTVGAHKKKIAALVYGIGKKRLESGARLFAVTRPSTGRSAKLETFAELSKRFEKTTPEEAKIVWEEQYDGSNKQCQHAYVHGKCKNETSGVYCEVGRRTRTYFVLSGSVLSVWPVVEDVLSSGGRDRRANRMQVIRVRTDNDQKIVGLLVLPQYVRTLISSLEEHCGRCFVDTSDKKP</sequence>
<evidence type="ECO:0000256" key="3">
    <source>
        <dbReference type="ARBA" id="ARBA00023163"/>
    </source>
</evidence>
<comment type="similarity">
    <text evidence="1">Belongs to the SBNO family.</text>
</comment>
<dbReference type="Pfam" id="PF25373">
    <property type="entry name" value="SBNO"/>
    <property type="match status" value="1"/>
</dbReference>
<feature type="compositionally biased region" description="Low complexity" evidence="4">
    <location>
        <begin position="188"/>
        <end position="200"/>
    </location>
</feature>
<feature type="compositionally biased region" description="Basic and acidic residues" evidence="4">
    <location>
        <begin position="1430"/>
        <end position="1439"/>
    </location>
</feature>
<feature type="compositionally biased region" description="Low complexity" evidence="4">
    <location>
        <begin position="1256"/>
        <end position="1270"/>
    </location>
</feature>
<proteinExistence type="inferred from homology"/>
<dbReference type="InterPro" id="IPR057332">
    <property type="entry name" value="SBNO_a/b_dom"/>
</dbReference>
<dbReference type="PANTHER" id="PTHR12706">
    <property type="entry name" value="STRAWBERRY NOTCH-RELATED"/>
    <property type="match status" value="1"/>
</dbReference>
<feature type="compositionally biased region" description="Basic and acidic residues" evidence="4">
    <location>
        <begin position="1332"/>
        <end position="1349"/>
    </location>
</feature>
<feature type="compositionally biased region" description="Basic and acidic residues" evidence="4">
    <location>
        <begin position="1387"/>
        <end position="1409"/>
    </location>
</feature>
<evidence type="ECO:0000313" key="8">
    <source>
        <dbReference type="EMBL" id="GMT17429.1"/>
    </source>
</evidence>
<evidence type="ECO:0000256" key="2">
    <source>
        <dbReference type="ARBA" id="ARBA00023015"/>
    </source>
</evidence>
<feature type="compositionally biased region" description="Low complexity" evidence="4">
    <location>
        <begin position="125"/>
        <end position="163"/>
    </location>
</feature>
<dbReference type="SUPFAM" id="SSF52540">
    <property type="entry name" value="P-loop containing nucleoside triphosphate hydrolases"/>
    <property type="match status" value="2"/>
</dbReference>
<feature type="compositionally biased region" description="Acidic residues" evidence="4">
    <location>
        <begin position="1321"/>
        <end position="1331"/>
    </location>
</feature>
<dbReference type="InterPro" id="IPR027417">
    <property type="entry name" value="P-loop_NTPase"/>
</dbReference>
<keyword evidence="9" id="KW-1185">Reference proteome</keyword>
<dbReference type="InterPro" id="IPR026937">
    <property type="entry name" value="SBNO_Helicase_C_dom"/>
</dbReference>
<keyword evidence="3" id="KW-0804">Transcription</keyword>
<feature type="compositionally biased region" description="Pro residues" evidence="4">
    <location>
        <begin position="65"/>
        <end position="75"/>
    </location>
</feature>
<evidence type="ECO:0000256" key="1">
    <source>
        <dbReference type="ARBA" id="ARBA00006992"/>
    </source>
</evidence>
<keyword evidence="2" id="KW-0805">Transcription regulation</keyword>
<accession>A0AAV5VG69</accession>
<dbReference type="EMBL" id="BTSY01000003">
    <property type="protein sequence ID" value="GMT17429.1"/>
    <property type="molecule type" value="Genomic_DNA"/>
</dbReference>
<reference evidence="8" key="1">
    <citation type="submission" date="2023-10" db="EMBL/GenBank/DDBJ databases">
        <title>Genome assembly of Pristionchus species.</title>
        <authorList>
            <person name="Yoshida K."/>
            <person name="Sommer R.J."/>
        </authorList>
    </citation>
    <scope>NUCLEOTIDE SEQUENCE</scope>
    <source>
        <strain evidence="8">RS5133</strain>
    </source>
</reference>
<feature type="region of interest" description="Disordered" evidence="4">
    <location>
        <begin position="1205"/>
        <end position="1439"/>
    </location>
</feature>
<feature type="region of interest" description="Disordered" evidence="4">
    <location>
        <begin position="32"/>
        <end position="212"/>
    </location>
</feature>
<feature type="region of interest" description="Disordered" evidence="4">
    <location>
        <begin position="762"/>
        <end position="781"/>
    </location>
</feature>
<evidence type="ECO:0000259" key="6">
    <source>
        <dbReference type="Pfam" id="PF13872"/>
    </source>
</evidence>
<dbReference type="Pfam" id="PF13871">
    <property type="entry name" value="Helicase_C_4"/>
    <property type="match status" value="1"/>
</dbReference>
<feature type="compositionally biased region" description="Low complexity" evidence="4">
    <location>
        <begin position="272"/>
        <end position="285"/>
    </location>
</feature>
<dbReference type="GO" id="GO:0042393">
    <property type="term" value="F:histone binding"/>
    <property type="evidence" value="ECO:0007669"/>
    <property type="project" value="TreeGrafter"/>
</dbReference>
<evidence type="ECO:0000256" key="4">
    <source>
        <dbReference type="SAM" id="MobiDB-lite"/>
    </source>
</evidence>
<comment type="caution">
    <text evidence="8">The sequence shown here is derived from an EMBL/GenBank/DDBJ whole genome shotgun (WGS) entry which is preliminary data.</text>
</comment>
<dbReference type="Proteomes" id="UP001432322">
    <property type="component" value="Unassembled WGS sequence"/>
</dbReference>
<feature type="compositionally biased region" description="Polar residues" evidence="4">
    <location>
        <begin position="765"/>
        <end position="781"/>
    </location>
</feature>
<dbReference type="Gene3D" id="3.40.50.300">
    <property type="entry name" value="P-loop containing nucleotide triphosphate hydrolases"/>
    <property type="match status" value="1"/>
</dbReference>
<feature type="compositionally biased region" description="Low complexity" evidence="4">
    <location>
        <begin position="32"/>
        <end position="64"/>
    </location>
</feature>
<feature type="compositionally biased region" description="Basic residues" evidence="4">
    <location>
        <begin position="1410"/>
        <end position="1429"/>
    </location>
</feature>
<feature type="region of interest" description="Disordered" evidence="4">
    <location>
        <begin position="258"/>
        <end position="292"/>
    </location>
</feature>
<evidence type="ECO:0000259" key="5">
    <source>
        <dbReference type="Pfam" id="PF13871"/>
    </source>
</evidence>
<protein>
    <recommendedName>
        <fullName evidence="10">Let-765 protein</fullName>
    </recommendedName>
</protein>